<keyword evidence="2" id="KW-0732">Signal</keyword>
<dbReference type="EMBL" id="DAKRPA010000085">
    <property type="protein sequence ID" value="DAZ99355.1"/>
    <property type="molecule type" value="Genomic_DNA"/>
</dbReference>
<evidence type="ECO:0000256" key="1">
    <source>
        <dbReference type="SAM" id="Phobius"/>
    </source>
</evidence>
<sequence length="1023" mass="115175">MMRKWTQLAQAIVLSAGSAIALGRGAAHYDDSMRPEYIKANLTRRRQQDSPETSADGWLQHLERQRPQFPYMLALSPGDDPQRVARQLLGAHAGAAGNVIGDAEESTSATLEQLSAPTDAVGAAARVVARQWTRLLRALHSDIPAEFDPRATRSEWSDTLDALTVALHELKQQKTTGTDSAAAADDGRSWVFFLRDADAFLVSPVDANAWLRWMQHVAQHGLANVIVQTRRPVTPAAMAELEQLYRGRSKQSLEVDARQDPALILILMRVARGAVDTTTAEDKLDRLNVRASVDLTDGVLELIGLGLSRSSSKEAPPSDEESHHQLDQAGQSILDTAGNWWTDLERICKYLNDHGPVPEDPVDRQELVTAACDAAELVVRHQLMDLLHLRYDDNGGVVVSEKLSHTYDNDVLLDAVEAWNCLEVIARLSVQPQMLSSPTQLIQKGKAGTPENCVSPIEALTPFHQRPRGEKKFFDLIDSGVLSLRPKNDVEIGVTPCATKALVSPCWVEISPLGKRVFEKLWRTDELFEAMRELESLSAKRVMEEEIKVFEEEIKERTGFYRELQHDFELRKREMTREENATKTAEIENLIESGSVAMRVVTSSPRVDLASVDPSTTLKRTLLSARAFTVFNKFLNRYNYAINTSAFIGTIISCTVILSPAPIGRCLAPLQFVLTITGAMSVVFSVRLDLLRVVTTTFEFWFGLLTNTLCCTCYALVFSDPRIVVIPLTWLGNGFATIVDANLRDALETLATTVINVGVLAVLIIAAGFQLVDEAHGWTLFEDWKRPLATREVMLNCFGTMVILLIRNAYRKHESIQRRKLAPRGTIQMISYRCKLYLRERELISIAGTSVFSSAVAVLCHPKLLRRLFTSFDFVFLTLQLIFTHICVCDLFNWDWRATCAVLSSYFWLQLVLVLDALTPVMRHQLAFDLRYATIVLVLAALGQVALTLELMVWDNWELQDRVLVDREVFGRPMVFRVVPFLFSRMLTVFLWCMRLVWRMWTRDHPSELILLLGNVEYVYKSY</sequence>
<feature type="transmembrane region" description="Helical" evidence="1">
    <location>
        <begin position="792"/>
        <end position="810"/>
    </location>
</feature>
<comment type="caution">
    <text evidence="3">The sequence shown here is derived from an EMBL/GenBank/DDBJ whole genome shotgun (WGS) entry which is preliminary data.</text>
</comment>
<organism evidence="3 4">
    <name type="scientific">Lagenidium giganteum</name>
    <dbReference type="NCBI Taxonomy" id="4803"/>
    <lineage>
        <taxon>Eukaryota</taxon>
        <taxon>Sar</taxon>
        <taxon>Stramenopiles</taxon>
        <taxon>Oomycota</taxon>
        <taxon>Peronosporomycetes</taxon>
        <taxon>Pythiales</taxon>
        <taxon>Pythiaceae</taxon>
    </lineage>
</organism>
<feature type="transmembrane region" description="Helical" evidence="1">
    <location>
        <begin position="934"/>
        <end position="954"/>
    </location>
</feature>
<dbReference type="Proteomes" id="UP001146120">
    <property type="component" value="Unassembled WGS sequence"/>
</dbReference>
<gene>
    <name evidence="3" type="ORF">N0F65_005206</name>
</gene>
<evidence type="ECO:0000313" key="3">
    <source>
        <dbReference type="EMBL" id="DAZ99355.1"/>
    </source>
</evidence>
<feature type="transmembrane region" description="Helical" evidence="1">
    <location>
        <begin position="750"/>
        <end position="772"/>
    </location>
</feature>
<evidence type="ECO:0000256" key="2">
    <source>
        <dbReference type="SAM" id="SignalP"/>
    </source>
</evidence>
<feature type="transmembrane region" description="Helical" evidence="1">
    <location>
        <begin position="698"/>
        <end position="717"/>
    </location>
</feature>
<proteinExistence type="predicted"/>
<evidence type="ECO:0000313" key="4">
    <source>
        <dbReference type="Proteomes" id="UP001146120"/>
    </source>
</evidence>
<feature type="transmembrane region" description="Helical" evidence="1">
    <location>
        <begin position="667"/>
        <end position="686"/>
    </location>
</feature>
<protein>
    <submittedName>
        <fullName evidence="3">Uncharacterized protein</fullName>
    </submittedName>
</protein>
<keyword evidence="1" id="KW-1133">Transmembrane helix</keyword>
<dbReference type="AlphaFoldDB" id="A0AAV2YZ56"/>
<keyword evidence="1" id="KW-0812">Transmembrane</keyword>
<feature type="transmembrane region" description="Helical" evidence="1">
    <location>
        <begin position="874"/>
        <end position="894"/>
    </location>
</feature>
<feature type="chain" id="PRO_5043528265" evidence="2">
    <location>
        <begin position="24"/>
        <end position="1023"/>
    </location>
</feature>
<feature type="signal peptide" evidence="2">
    <location>
        <begin position="1"/>
        <end position="23"/>
    </location>
</feature>
<name>A0AAV2YZ56_9STRA</name>
<feature type="transmembrane region" description="Helical" evidence="1">
    <location>
        <begin position="974"/>
        <end position="993"/>
    </location>
</feature>
<reference evidence="3" key="2">
    <citation type="journal article" date="2023" name="Microbiol Resour">
        <title>Decontamination and Annotation of the Draft Genome Sequence of the Oomycete Lagenidium giganteum ARSEF 373.</title>
        <authorList>
            <person name="Morgan W.R."/>
            <person name="Tartar A."/>
        </authorList>
    </citation>
    <scope>NUCLEOTIDE SEQUENCE</scope>
    <source>
        <strain evidence="3">ARSEF 373</strain>
    </source>
</reference>
<accession>A0AAV2YZ56</accession>
<reference evidence="3" key="1">
    <citation type="submission" date="2022-11" db="EMBL/GenBank/DDBJ databases">
        <authorList>
            <person name="Morgan W.R."/>
            <person name="Tartar A."/>
        </authorList>
    </citation>
    <scope>NUCLEOTIDE SEQUENCE</scope>
    <source>
        <strain evidence="3">ARSEF 373</strain>
    </source>
</reference>
<keyword evidence="1" id="KW-0472">Membrane</keyword>
<keyword evidence="4" id="KW-1185">Reference proteome</keyword>